<accession>A0A7R8WEF1</accession>
<feature type="region of interest" description="Disordered" evidence="8">
    <location>
        <begin position="1488"/>
        <end position="1529"/>
    </location>
</feature>
<feature type="transmembrane region" description="Helical" evidence="9">
    <location>
        <begin position="2525"/>
        <end position="2545"/>
    </location>
</feature>
<evidence type="ECO:0000256" key="1">
    <source>
        <dbReference type="ARBA" id="ARBA00004370"/>
    </source>
</evidence>
<evidence type="ECO:0000256" key="5">
    <source>
        <dbReference type="ARBA" id="ARBA00022771"/>
    </source>
</evidence>
<dbReference type="EMBL" id="OB661128">
    <property type="protein sequence ID" value="CAD7227412.1"/>
    <property type="molecule type" value="Genomic_DNA"/>
</dbReference>
<feature type="compositionally biased region" description="Gly residues" evidence="8">
    <location>
        <begin position="1494"/>
        <end position="1505"/>
    </location>
</feature>
<feature type="compositionally biased region" description="Low complexity" evidence="8">
    <location>
        <begin position="1516"/>
        <end position="1529"/>
    </location>
</feature>
<name>A0A7R8WEF1_9CRUS</name>
<keyword evidence="9" id="KW-1133">Transmembrane helix</keyword>
<evidence type="ECO:0000256" key="3">
    <source>
        <dbReference type="ARBA" id="ARBA00022676"/>
    </source>
</evidence>
<dbReference type="CDD" id="cd16448">
    <property type="entry name" value="RING-H2"/>
    <property type="match status" value="1"/>
</dbReference>
<dbReference type="GO" id="GO:0006623">
    <property type="term" value="P:protein targeting to vacuole"/>
    <property type="evidence" value="ECO:0007669"/>
    <property type="project" value="InterPro"/>
</dbReference>
<evidence type="ECO:0000256" key="9">
    <source>
        <dbReference type="SAM" id="Phobius"/>
    </source>
</evidence>
<evidence type="ECO:0000256" key="2">
    <source>
        <dbReference type="ARBA" id="ARBA00007647"/>
    </source>
</evidence>
<keyword evidence="5" id="KW-0479">Metal-binding</keyword>
<evidence type="ECO:0000313" key="10">
    <source>
        <dbReference type="EMBL" id="CAD7227412.1"/>
    </source>
</evidence>
<dbReference type="PANTHER" id="PTHR12616:SF8">
    <property type="entry name" value="VACUOLAR PROTEIN SORTING-ASSOCIATED PROTEIN 8 HOMOLOG"/>
    <property type="match status" value="1"/>
</dbReference>
<feature type="region of interest" description="Disordered" evidence="8">
    <location>
        <begin position="864"/>
        <end position="884"/>
    </location>
</feature>
<reference evidence="10" key="1">
    <citation type="submission" date="2020-11" db="EMBL/GenBank/DDBJ databases">
        <authorList>
            <person name="Tran Van P."/>
        </authorList>
    </citation>
    <scope>NUCLEOTIDE SEQUENCE</scope>
</reference>
<feature type="compositionally biased region" description="Basic residues" evidence="8">
    <location>
        <begin position="2205"/>
        <end position="2216"/>
    </location>
</feature>
<keyword evidence="7 9" id="KW-0472">Membrane</keyword>
<dbReference type="InterPro" id="IPR045111">
    <property type="entry name" value="Vps41/Vps8"/>
</dbReference>
<dbReference type="GO" id="GO:0016757">
    <property type="term" value="F:glycosyltransferase activity"/>
    <property type="evidence" value="ECO:0007669"/>
    <property type="project" value="UniProtKB-KW"/>
</dbReference>
<feature type="region of interest" description="Disordered" evidence="8">
    <location>
        <begin position="2196"/>
        <end position="2216"/>
    </location>
</feature>
<evidence type="ECO:0000256" key="6">
    <source>
        <dbReference type="ARBA" id="ARBA00022833"/>
    </source>
</evidence>
<comment type="similarity">
    <text evidence="2">Belongs to the glycosyltransferase 92 family.</text>
</comment>
<evidence type="ECO:0000256" key="7">
    <source>
        <dbReference type="ARBA" id="ARBA00023136"/>
    </source>
</evidence>
<feature type="region of interest" description="Disordered" evidence="8">
    <location>
        <begin position="970"/>
        <end position="991"/>
    </location>
</feature>
<feature type="compositionally biased region" description="Polar residues" evidence="8">
    <location>
        <begin position="1120"/>
        <end position="1223"/>
    </location>
</feature>
<dbReference type="OrthoDB" id="289913at2759"/>
<dbReference type="InterPro" id="IPR001841">
    <property type="entry name" value="Znf_RING"/>
</dbReference>
<gene>
    <name evidence="10" type="ORF">CTOB1V02_LOCUS5319</name>
</gene>
<keyword evidence="4" id="KW-0808">Transferase</keyword>
<organism evidence="10">
    <name type="scientific">Cyprideis torosa</name>
    <dbReference type="NCBI Taxonomy" id="163714"/>
    <lineage>
        <taxon>Eukaryota</taxon>
        <taxon>Metazoa</taxon>
        <taxon>Ecdysozoa</taxon>
        <taxon>Arthropoda</taxon>
        <taxon>Crustacea</taxon>
        <taxon>Oligostraca</taxon>
        <taxon>Ostracoda</taxon>
        <taxon>Podocopa</taxon>
        <taxon>Podocopida</taxon>
        <taxon>Cytherocopina</taxon>
        <taxon>Cytheroidea</taxon>
        <taxon>Cytherideidae</taxon>
        <taxon>Cyprideis</taxon>
    </lineage>
</organism>
<dbReference type="GO" id="GO:0030897">
    <property type="term" value="C:HOPS complex"/>
    <property type="evidence" value="ECO:0007669"/>
    <property type="project" value="TreeGrafter"/>
</dbReference>
<dbReference type="SUPFAM" id="SSF57850">
    <property type="entry name" value="RING/U-box"/>
    <property type="match status" value="1"/>
</dbReference>
<feature type="compositionally biased region" description="Polar residues" evidence="8">
    <location>
        <begin position="1041"/>
        <end position="1057"/>
    </location>
</feature>
<keyword evidence="3" id="KW-0328">Glycosyltransferase</keyword>
<sequence>MLPYFMVRSQEEVEILDLSSIEMIYGSSSFKGLATGGNVSPAMAMIGERACFYSIACVGNQLLFVGRRSVHVLAVRTWTERIDHLVANRHPKEAIALAMSFYQEKGKAVVGLSGSKKKRKESVAKKLLSLILSVLEDENFSNSSSSNSLAQKTLSHMQYCKDLVGLAVEYLIILGRSDVLFGSAWDLISPFQVAKDAYLEALEPFVLNEEFVDIPPQIVQEYVDHFERHRNFQALEASLVHLPISSLDLHQVLKLCRKHSLYEAILSIHARGMKDYLGPLEELLLTLKEALDNGEPLSNDLIVLGNKLLVYVSCCLSGLAYPVGVIPSEEERRQVKYEVFTCLTTLHSPNAPDEERAYPFLRTFLRFDTQAFLNVLSLAFEEPEFSSSESGLQRKQRTVDVLIKIILNGENADSTSIQMGYLSMFLARQLSLPPPTIVVSRDVLQKMIAHLCDSSSGDHTSREEGLLMLVNSRVDLGDQSVLLRMAEKAKFYRLCESLYMERGEYEQVLRCYIVDPRRRDQSFSLVRKELLRGERYHQTTHVVRKHFPDLVEIDTEKSARLALDFFAPILHDLLATLSDSADLEFKFLDAVVTTWPTVASASTSSVISSGPLSPYPPSDISAKYVRLLCHKNPSAVTPYLKSYEGYPLDHVLELPSADSDLFFSQLESQLLLCIGLAQRSSPALSAKEKWDMWFPILEALLKPQHARNLSPRDMEGLRESTKFVITSMLGYVSLPAILSRVMKDPVYCKGQFGEVKDLIIGMISCYSYEETLLESTARLLRSEAGLSLAELSAVSQKGFSVPRDRCRICRKEIKKVGIVFSCGDCFHVPCLDAALPLPATGEGSSENGGVEPYCPMCRQQGHPARKFRPINRPPSKKVRRGSTTVMGNTVADEDDEVSTANLEVYLSRIRDLNPSISPLSVLSSLSGDAETKGLSDHVKQESVGLPELHTAAPAMGLLWISAFSPTNPYPRHGRRRAKLHTSPPAIQTSEDPEDTYLTLLHLVEESNDSFPASGTPPLPQEESLRTFKMENHPAEFHEESSVNSSALESTVTPSQPVSPIELKKQESSVASSQPNSSIALKTQETTVNLSQPSSSTALEKSESTVAYQSNSSLALEKQESSVAPSQPNPSTASEKQESTVAPSQPNPSTASEKQESTVAPSQPNSSTTSKKQESTVAPSQPNPSTASEKQESTVAPSQPNPSTASKKQESTVAPSQPNPSTASEKQESMLDLSKPDSLDEFKEGGSVTVSLINQATVNIDAANEAGGGFGGGPGGGAVSRNNATIQNTNDDIVRNTGINSNPVTLNLEVAADDIVETSHKGFLDYFGFGRQLEDHVPLDSLDVPLLLILARSLGTDSSNYVQDLPAVFQELFTTTAAIDLLIDIDEIRNSMMQAVAIMREDVQSSLPKDLLISIRKEFSPSYLSRVATDFRRAFEKRLRQNIDIVSKKTGFSSSDSDGLLRQTTVTLDDLVELVPILTLVNNSPTVTATVPNAGTGGRRGGGGEGADSRNTVRRTNQNNDDIRNNFNNNNPVEINVNVSGTVTESDDTKRIFGRSVNLDKAGSRFSIALGSGLLEDTLTLKLLHQLNNNEHRDPSEDLPESLQAFLQNENVHRLLGYVSDLREFANGALDIMTQDLRASLPKEVLHSINKNVSPELFEVLAQDITAIYQENFFKQFPEFRSTLALNPNRKAREINIGAGEPVVNMELMLALTSIPQNTATVTSVATGGDGGSGGRGGDTTDVLTATNINTDESVNVFVNTAPVAVNGNVNVSQIDPFRGSKQQLLRAISGRDMDWNEAEDTNRIKEKNADIPLLILLVRSFKKEPLENNPHFHDSVKKLLETDIARELISSIAEIRIFMDEVLSVMRQELGEELSQGIIAAIQDQFRPSLMKTMIKDIRKTLADDLLRKKTMSFNQTHFGIFDIPRMKEGKDITTEYSIKDLLVLTPVLADYVGDFREFIQGTLFLMKQELLTRVSPELISSLEEELSPFIMGSATRNLIDRLVDASFMSEESRTSQYRSIANLLPFAYAKRDLEFPAENQAREDIEISELLELIADLSFTIPASVIAEADKSAMGEDAGLGSQGSASRNDISANNNNQDALTNSMTNANPISISVSVDTSDPNLLPGAQGKSPSPSWRYNMVFWLPQVAFGIIYVFAVMPLWLVIASTGTLGILKREDEKSGDFMSRIFKSFNTKEEETQNQGHSKRKKLIRSRPRGRRIINTTRRIDGKKNVNFRKQGSPKAAGERYRHAYDVANLAGLFEHQKERAGELKKREERWLEKVDVSASAKCNTPYGGVYGACEQRGKSPLISPVTEFHSMMHFTVSSIKVGPLRSYMISCKIPDSLSNGTVPTGVSIMSSPCGTVNNFLPVSDNRMTPNEERKDFAVCVKNLDFPQRDMTYRLVEWIEMLRILGADKVFMYNVEVHSNNSLLLRHYVKEGYVDLTPITLPVTLDFYYERLAIVPSRNLTLGTELKEEGGMSSLSTASERAIPVLNVSATSSNRPQTDNPGETFTFSTSPGVTIPLLLLMPIIVLAAACAISWYTVYDSNIPVPSKLTSEVFRDYNFRQKKRRLYPGQHRSFSALLISTPYTVFTTTPLKLQSPGKHCAAKSPLVTPPGRSQGPLSF</sequence>
<proteinExistence type="inferred from homology"/>
<keyword evidence="9" id="KW-0812">Transmembrane</keyword>
<dbReference type="InterPro" id="IPR013083">
    <property type="entry name" value="Znf_RING/FYVE/PHD"/>
</dbReference>
<keyword evidence="6" id="KW-0862">Zinc</keyword>
<dbReference type="InterPro" id="IPR025941">
    <property type="entry name" value="Vps8_central_dom"/>
</dbReference>
<feature type="transmembrane region" description="Helical" evidence="9">
    <location>
        <begin position="2142"/>
        <end position="2167"/>
    </location>
</feature>
<keyword evidence="5" id="KW-0863">Zinc-finger</keyword>
<feature type="compositionally biased region" description="Basic residues" evidence="8">
    <location>
        <begin position="864"/>
        <end position="880"/>
    </location>
</feature>
<dbReference type="Gene3D" id="3.30.40.10">
    <property type="entry name" value="Zinc/RING finger domain, C3HC4 (zinc finger)"/>
    <property type="match status" value="1"/>
</dbReference>
<feature type="compositionally biased region" description="Basic and acidic residues" evidence="8">
    <location>
        <begin position="1224"/>
        <end position="1241"/>
    </location>
</feature>
<evidence type="ECO:0000256" key="4">
    <source>
        <dbReference type="ARBA" id="ARBA00022679"/>
    </source>
</evidence>
<feature type="compositionally biased region" description="Polar residues" evidence="8">
    <location>
        <begin position="1067"/>
        <end position="1113"/>
    </location>
</feature>
<dbReference type="GO" id="GO:0005770">
    <property type="term" value="C:late endosome"/>
    <property type="evidence" value="ECO:0007669"/>
    <property type="project" value="TreeGrafter"/>
</dbReference>
<feature type="region of interest" description="Disordered" evidence="8">
    <location>
        <begin position="2078"/>
        <end position="2106"/>
    </location>
</feature>
<dbReference type="GO" id="GO:0008270">
    <property type="term" value="F:zinc ion binding"/>
    <property type="evidence" value="ECO:0007669"/>
    <property type="project" value="UniProtKB-KW"/>
</dbReference>
<feature type="compositionally biased region" description="Polar residues" evidence="8">
    <location>
        <begin position="2084"/>
        <end position="2106"/>
    </location>
</feature>
<dbReference type="GO" id="GO:0034058">
    <property type="term" value="P:endosomal vesicle fusion"/>
    <property type="evidence" value="ECO:0007669"/>
    <property type="project" value="TreeGrafter"/>
</dbReference>
<comment type="subcellular location">
    <subcellularLocation>
        <location evidence="1">Membrane</location>
    </subcellularLocation>
</comment>
<dbReference type="PANTHER" id="PTHR12616">
    <property type="entry name" value="VACUOLAR PROTEIN SORTING VPS41"/>
    <property type="match status" value="1"/>
</dbReference>
<dbReference type="Pfam" id="PF23410">
    <property type="entry name" value="Beta-prop_VPS8"/>
    <property type="match status" value="1"/>
</dbReference>
<dbReference type="InterPro" id="IPR008166">
    <property type="entry name" value="Glyco_transf_92"/>
</dbReference>
<protein>
    <submittedName>
        <fullName evidence="10">Uncharacterized protein</fullName>
    </submittedName>
</protein>
<evidence type="ECO:0000256" key="8">
    <source>
        <dbReference type="SAM" id="MobiDB-lite"/>
    </source>
</evidence>
<dbReference type="Pfam" id="PF12816">
    <property type="entry name" value="TPR_Vps8"/>
    <property type="match status" value="1"/>
</dbReference>
<feature type="region of interest" description="Disordered" evidence="8">
    <location>
        <begin position="1034"/>
        <end position="1241"/>
    </location>
</feature>
<dbReference type="Pfam" id="PF01697">
    <property type="entry name" value="Glyco_transf_92"/>
    <property type="match status" value="1"/>
</dbReference>
<dbReference type="PROSITE" id="PS50089">
    <property type="entry name" value="ZF_RING_2"/>
    <property type="match status" value="1"/>
</dbReference>